<evidence type="ECO:0000313" key="1">
    <source>
        <dbReference type="EMBL" id="NDY58106.1"/>
    </source>
</evidence>
<proteinExistence type="predicted"/>
<accession>A0A7K3NPI4</accession>
<sequence>MNHMPRISLRNSRTRLPKMNKNRLLLLFSFVLFSVAAYFVIDHLTDDSLAVKLKKTTAFVEEVHEQKNVLTIVTSQGFFVVDPGLQSEKFKNISEFFKKAMQDGSPVRIDYKDVGTDKVIENVFYRAESNKFGKINSLK</sequence>
<gene>
    <name evidence="1" type="ORF">G3N56_15325</name>
</gene>
<reference evidence="1 2" key="1">
    <citation type="submission" date="2020-02" db="EMBL/GenBank/DDBJ databases">
        <title>Comparative genomics of sulfur disproportionating microorganisms.</title>
        <authorList>
            <person name="Ward L.M."/>
            <person name="Bertran E."/>
            <person name="Johnston D.T."/>
        </authorList>
    </citation>
    <scope>NUCLEOTIDE SEQUENCE [LARGE SCALE GENOMIC DNA]</scope>
    <source>
        <strain evidence="1 2">DSM 3696</strain>
    </source>
</reference>
<protein>
    <submittedName>
        <fullName evidence="1">Uncharacterized protein</fullName>
    </submittedName>
</protein>
<keyword evidence="2" id="KW-1185">Reference proteome</keyword>
<organism evidence="1 2">
    <name type="scientific">Desulfolutivibrio sulfodismutans</name>
    <dbReference type="NCBI Taxonomy" id="63561"/>
    <lineage>
        <taxon>Bacteria</taxon>
        <taxon>Pseudomonadati</taxon>
        <taxon>Thermodesulfobacteriota</taxon>
        <taxon>Desulfovibrionia</taxon>
        <taxon>Desulfovibrionales</taxon>
        <taxon>Desulfovibrionaceae</taxon>
        <taxon>Desulfolutivibrio</taxon>
    </lineage>
</organism>
<evidence type="ECO:0000313" key="2">
    <source>
        <dbReference type="Proteomes" id="UP000469724"/>
    </source>
</evidence>
<dbReference type="AlphaFoldDB" id="A0A7K3NPI4"/>
<comment type="caution">
    <text evidence="1">The sequence shown here is derived from an EMBL/GenBank/DDBJ whole genome shotgun (WGS) entry which is preliminary data.</text>
</comment>
<dbReference type="EMBL" id="JAAGRQ010000079">
    <property type="protein sequence ID" value="NDY58106.1"/>
    <property type="molecule type" value="Genomic_DNA"/>
</dbReference>
<name>A0A7K3NPI4_9BACT</name>
<dbReference type="Proteomes" id="UP000469724">
    <property type="component" value="Unassembled WGS sequence"/>
</dbReference>
<dbReference type="RefSeq" id="WP_163303183.1">
    <property type="nucleotide sequence ID" value="NZ_JAAGRQ010000079.1"/>
</dbReference>